<organism evidence="2 3">
    <name type="scientific">Mucilaginibacter lutimaris</name>
    <dbReference type="NCBI Taxonomy" id="931629"/>
    <lineage>
        <taxon>Bacteria</taxon>
        <taxon>Pseudomonadati</taxon>
        <taxon>Bacteroidota</taxon>
        <taxon>Sphingobacteriia</taxon>
        <taxon>Sphingobacteriales</taxon>
        <taxon>Sphingobacteriaceae</taxon>
        <taxon>Mucilaginibacter</taxon>
    </lineage>
</organism>
<dbReference type="RefSeq" id="WP_377137777.1">
    <property type="nucleotide sequence ID" value="NZ_JBHTIA010000003.1"/>
</dbReference>
<dbReference type="InterPro" id="IPR013783">
    <property type="entry name" value="Ig-like_fold"/>
</dbReference>
<dbReference type="Pfam" id="PF01833">
    <property type="entry name" value="TIG"/>
    <property type="match status" value="2"/>
</dbReference>
<dbReference type="SUPFAM" id="SSF50939">
    <property type="entry name" value="Sialidases"/>
    <property type="match status" value="1"/>
</dbReference>
<dbReference type="InterPro" id="IPR036278">
    <property type="entry name" value="Sialidase_sf"/>
</dbReference>
<dbReference type="PROSITE" id="PS51257">
    <property type="entry name" value="PROKAR_LIPOPROTEIN"/>
    <property type="match status" value="1"/>
</dbReference>
<name>A0ABW2ZCK9_9SPHI</name>
<dbReference type="Gene3D" id="2.60.40.10">
    <property type="entry name" value="Immunoglobulins"/>
    <property type="match status" value="2"/>
</dbReference>
<protein>
    <submittedName>
        <fullName evidence="2">IPT/TIG domain-containing protein</fullName>
    </submittedName>
</protein>
<dbReference type="InterPro" id="IPR014756">
    <property type="entry name" value="Ig_E-set"/>
</dbReference>
<evidence type="ECO:0000313" key="2">
    <source>
        <dbReference type="EMBL" id="MFD0763570.1"/>
    </source>
</evidence>
<keyword evidence="3" id="KW-1185">Reference proteome</keyword>
<gene>
    <name evidence="2" type="ORF">ACFQZI_01810</name>
</gene>
<comment type="caution">
    <text evidence="2">The sequence shown here is derived from an EMBL/GenBank/DDBJ whole genome shotgun (WGS) entry which is preliminary data.</text>
</comment>
<sequence>MNQNLQKLLKKSGLILLLMGVISSCKKETTIKPIPTEPEVKTSSVKGKIDGKDFSISQNNIKSTLYATNGDAVKSLETSATLDANGNKLTFFIDDLKNGAIALSKKAGTSLNPGTKTIKLNAATSQTYVQYYNEGNAYYALSGSISITVTDTYVTVKWDIKFKTADGREFSSAGEFTITFASVVTKEKSEIKDPTPVADKPTIENIAPTKGRAGDVISITGVNYSATTADNIVEFNGTKAEVVSATTTKLTVKAPVAGTTGAVSLKVKNSEITTGPAFTYIQAATFTSFTPASAKVGETVTITGSNFSTEKSENIVKFSGAQGTAVTATVTEATATQIKVTVPQSAITGKITLNVLNGGELTSPSNFTLLNPTTNTGDWQDMDFTASIQESNISAAMGNGFMFAGGANSTYLYYSENGTSYTNVYNKMQSANGAAIEVHLIKTDGVYYYITTNQGIFRTDGTVWKKLSPWPASPNMSVTGLIAARGGNLACMQGALLFTSSDSGDNWTLSQATKPNGNTLDYLTSDSFGKYWYAVDMSSNYLSSPTQPKIYKSADQGKSWTAGAATTGLYFFGSGNQDFITASGYNIFCLFSPSTASMTDQRLYKTSDQGATWTKLSDDNVYYVKSFGDFVVYGDGRFNVSVDGGATFKNYDVPTGYRVGGVERSNGYFYIFTFNSNTGQRRIFRKKI</sequence>
<accession>A0ABW2ZCK9</accession>
<proteinExistence type="predicted"/>
<evidence type="ECO:0000313" key="3">
    <source>
        <dbReference type="Proteomes" id="UP001597073"/>
    </source>
</evidence>
<dbReference type="EMBL" id="JBHTIA010000003">
    <property type="protein sequence ID" value="MFD0763570.1"/>
    <property type="molecule type" value="Genomic_DNA"/>
</dbReference>
<reference evidence="3" key="1">
    <citation type="journal article" date="2019" name="Int. J. Syst. Evol. Microbiol.">
        <title>The Global Catalogue of Microorganisms (GCM) 10K type strain sequencing project: providing services to taxonomists for standard genome sequencing and annotation.</title>
        <authorList>
            <consortium name="The Broad Institute Genomics Platform"/>
            <consortium name="The Broad Institute Genome Sequencing Center for Infectious Disease"/>
            <person name="Wu L."/>
            <person name="Ma J."/>
        </authorList>
    </citation>
    <scope>NUCLEOTIDE SEQUENCE [LARGE SCALE GENOMIC DNA]</scope>
    <source>
        <strain evidence="3">CCUG 60742</strain>
    </source>
</reference>
<dbReference type="InterPro" id="IPR015943">
    <property type="entry name" value="WD40/YVTN_repeat-like_dom_sf"/>
</dbReference>
<feature type="domain" description="IPT/TIG" evidence="1">
    <location>
        <begin position="283"/>
        <end position="370"/>
    </location>
</feature>
<dbReference type="SUPFAM" id="SSF81296">
    <property type="entry name" value="E set domains"/>
    <property type="match status" value="2"/>
</dbReference>
<dbReference type="InterPro" id="IPR002909">
    <property type="entry name" value="IPT_dom"/>
</dbReference>
<feature type="domain" description="IPT/TIG" evidence="1">
    <location>
        <begin position="200"/>
        <end position="281"/>
    </location>
</feature>
<dbReference type="Proteomes" id="UP001597073">
    <property type="component" value="Unassembled WGS sequence"/>
</dbReference>
<dbReference type="SMART" id="SM00429">
    <property type="entry name" value="IPT"/>
    <property type="match status" value="2"/>
</dbReference>
<dbReference type="CDD" id="cd00102">
    <property type="entry name" value="IPT"/>
    <property type="match status" value="1"/>
</dbReference>
<evidence type="ECO:0000259" key="1">
    <source>
        <dbReference type="SMART" id="SM00429"/>
    </source>
</evidence>
<dbReference type="Gene3D" id="2.130.10.10">
    <property type="entry name" value="YVTN repeat-like/Quinoprotein amine dehydrogenase"/>
    <property type="match status" value="1"/>
</dbReference>
<dbReference type="CDD" id="cd15482">
    <property type="entry name" value="Sialidase_non-viral"/>
    <property type="match status" value="1"/>
</dbReference>